<dbReference type="SMART" id="SM00382">
    <property type="entry name" value="AAA"/>
    <property type="match status" value="1"/>
</dbReference>
<dbReference type="CDD" id="cd00009">
    <property type="entry name" value="AAA"/>
    <property type="match status" value="1"/>
</dbReference>
<organism evidence="3">
    <name type="scientific">viral metagenome</name>
    <dbReference type="NCBI Taxonomy" id="1070528"/>
    <lineage>
        <taxon>unclassified sequences</taxon>
        <taxon>metagenomes</taxon>
        <taxon>organismal metagenomes</taxon>
    </lineage>
</organism>
<dbReference type="GO" id="GO:0003677">
    <property type="term" value="F:DNA binding"/>
    <property type="evidence" value="ECO:0007669"/>
    <property type="project" value="TreeGrafter"/>
</dbReference>
<proteinExistence type="predicted"/>
<dbReference type="Pfam" id="PF00004">
    <property type="entry name" value="AAA"/>
    <property type="match status" value="1"/>
</dbReference>
<dbReference type="SUPFAM" id="SSF52540">
    <property type="entry name" value="P-loop containing nucleoside triphosphate hydrolases"/>
    <property type="match status" value="1"/>
</dbReference>
<evidence type="ECO:0000313" key="3">
    <source>
        <dbReference type="EMBL" id="QHT82718.1"/>
    </source>
</evidence>
<evidence type="ECO:0000256" key="1">
    <source>
        <dbReference type="ARBA" id="ARBA00022705"/>
    </source>
</evidence>
<evidence type="ECO:0000259" key="2">
    <source>
        <dbReference type="SMART" id="SM00382"/>
    </source>
</evidence>
<dbReference type="InterPro" id="IPR003959">
    <property type="entry name" value="ATPase_AAA_core"/>
</dbReference>
<dbReference type="InterPro" id="IPR027417">
    <property type="entry name" value="P-loop_NTPase"/>
</dbReference>
<dbReference type="PANTHER" id="PTHR23389">
    <property type="entry name" value="CHROMOSOME TRANSMISSION FIDELITY FACTOR 18"/>
    <property type="match status" value="1"/>
</dbReference>
<protein>
    <recommendedName>
        <fullName evidence="2">AAA+ ATPase domain-containing protein</fullName>
    </recommendedName>
</protein>
<dbReference type="GO" id="GO:0006260">
    <property type="term" value="P:DNA replication"/>
    <property type="evidence" value="ECO:0007669"/>
    <property type="project" value="UniProtKB-KW"/>
</dbReference>
<dbReference type="EMBL" id="MN740003">
    <property type="protein sequence ID" value="QHT82718.1"/>
    <property type="molecule type" value="Genomic_DNA"/>
</dbReference>
<dbReference type="GO" id="GO:0016887">
    <property type="term" value="F:ATP hydrolysis activity"/>
    <property type="evidence" value="ECO:0007669"/>
    <property type="project" value="InterPro"/>
</dbReference>
<dbReference type="PANTHER" id="PTHR23389:SF6">
    <property type="entry name" value="REPLICATION FACTOR C SUBUNIT 1"/>
    <property type="match status" value="1"/>
</dbReference>
<dbReference type="GO" id="GO:0005634">
    <property type="term" value="C:nucleus"/>
    <property type="evidence" value="ECO:0007669"/>
    <property type="project" value="TreeGrafter"/>
</dbReference>
<name>A0A6C0HPT2_9ZZZZ</name>
<dbReference type="AlphaFoldDB" id="A0A6C0HPT2"/>
<feature type="domain" description="AAA+ ATPase" evidence="2">
    <location>
        <begin position="35"/>
        <end position="173"/>
    </location>
</feature>
<dbReference type="GO" id="GO:0005524">
    <property type="term" value="F:ATP binding"/>
    <property type="evidence" value="ECO:0007669"/>
    <property type="project" value="InterPro"/>
</dbReference>
<dbReference type="InterPro" id="IPR003593">
    <property type="entry name" value="AAA+_ATPase"/>
</dbReference>
<dbReference type="Gene3D" id="3.40.50.300">
    <property type="entry name" value="P-loop containing nucleotide triphosphate hydrolases"/>
    <property type="match status" value="1"/>
</dbReference>
<accession>A0A6C0HPT2</accession>
<keyword evidence="1" id="KW-0235">DNA replication</keyword>
<reference evidence="3" key="1">
    <citation type="journal article" date="2020" name="Nature">
        <title>Giant virus diversity and host interactions through global metagenomics.</title>
        <authorList>
            <person name="Schulz F."/>
            <person name="Roux S."/>
            <person name="Paez-Espino D."/>
            <person name="Jungbluth S."/>
            <person name="Walsh D.A."/>
            <person name="Denef V.J."/>
            <person name="McMahon K.D."/>
            <person name="Konstantinidis K.T."/>
            <person name="Eloe-Fadrosh E.A."/>
            <person name="Kyrpides N.C."/>
            <person name="Woyke T."/>
        </authorList>
    </citation>
    <scope>NUCLEOTIDE SEQUENCE</scope>
    <source>
        <strain evidence="3">GVMAG-M-3300023184-165</strain>
    </source>
</reference>
<sequence length="443" mass="51952">MDQLNINEVLNRQQNVLKMRETLKEFELNKHNCLFKKGIYVYGEPGTGKTTFVMELLKELNYDVVRYDAGDIRNKSIIDTITKHNMSDKNIMSMFHKNVKKIAIVMDEIDGMNNGDKGGINTLIKLIRPKKTKKQKLEEVTLNPIICIGNYHIDKKIKELMKVCTTIELKTPSQPQITTIIKKLMPSMEEPLQQNVVHFVQSDLRKLQSIFNIYQNKNNILKNDIIHSMFQIKTYNDDTKIITQKLINNNYNINDHLSIMNETDRTIVGLLWHENIIDVLGKMKPNASIPVYLKLLNNICFADYIDRITFQKQIWQFNEMSSIIKTFKNNKVYHDSFKKKPKYNPQEVRFTKVLTKYSTEYNNSLFIQNLCQQLGMDKKDIFSFFLDLKNKYSDNEITGLFENYEITKLDINRIYRYIDKFTKVDAEDVDEVGVGDDSDIDND</sequence>